<evidence type="ECO:0000313" key="2">
    <source>
        <dbReference type="Proteomes" id="UP000054928"/>
    </source>
</evidence>
<sequence length="56" mass="6062">MSAASAPRYKYFVHMPLASKAVSIALDVSHNFLYTNVGMGAKEEDLLSAQLAMDLS</sequence>
<dbReference type="Proteomes" id="UP000054928">
    <property type="component" value="Unassembled WGS sequence"/>
</dbReference>
<proteinExistence type="predicted"/>
<protein>
    <submittedName>
        <fullName evidence="1">Uncharacterized protein</fullName>
    </submittedName>
</protein>
<evidence type="ECO:0000313" key="1">
    <source>
        <dbReference type="EMBL" id="CEG49489.1"/>
    </source>
</evidence>
<dbReference type="EMBL" id="CCYD01003055">
    <property type="protein sequence ID" value="CEG49489.1"/>
    <property type="molecule type" value="Genomic_DNA"/>
</dbReference>
<dbReference type="RefSeq" id="XP_024585858.1">
    <property type="nucleotide sequence ID" value="XM_024720684.1"/>
</dbReference>
<keyword evidence="2" id="KW-1185">Reference proteome</keyword>
<dbReference type="AlphaFoldDB" id="A0A0P1B625"/>
<name>A0A0P1B625_PLAHL</name>
<accession>A0A0P1B625</accession>
<reference evidence="2" key="1">
    <citation type="submission" date="2014-09" db="EMBL/GenBank/DDBJ databases">
        <authorList>
            <person name="Sharma Rahul"/>
            <person name="Thines Marco"/>
        </authorList>
    </citation>
    <scope>NUCLEOTIDE SEQUENCE [LARGE SCALE GENOMIC DNA]</scope>
</reference>
<organism evidence="1 2">
    <name type="scientific">Plasmopara halstedii</name>
    <name type="common">Downy mildew of sunflower</name>
    <dbReference type="NCBI Taxonomy" id="4781"/>
    <lineage>
        <taxon>Eukaryota</taxon>
        <taxon>Sar</taxon>
        <taxon>Stramenopiles</taxon>
        <taxon>Oomycota</taxon>
        <taxon>Peronosporomycetes</taxon>
        <taxon>Peronosporales</taxon>
        <taxon>Peronosporaceae</taxon>
        <taxon>Plasmopara</taxon>
    </lineage>
</organism>
<dbReference type="GeneID" id="36402307"/>